<dbReference type="Proteomes" id="UP000612855">
    <property type="component" value="Unassembled WGS sequence"/>
</dbReference>
<feature type="transmembrane region" description="Helical" evidence="6">
    <location>
        <begin position="127"/>
        <end position="144"/>
    </location>
</feature>
<dbReference type="GO" id="GO:0016020">
    <property type="term" value="C:membrane"/>
    <property type="evidence" value="ECO:0007669"/>
    <property type="project" value="UniProtKB-SubCell"/>
</dbReference>
<dbReference type="PANTHER" id="PTHR22911:SF6">
    <property type="entry name" value="SOLUTE CARRIER FAMILY 35 MEMBER G1"/>
    <property type="match status" value="1"/>
</dbReference>
<dbReference type="AlphaFoldDB" id="A0A917EEK2"/>
<sequence>MAVKSERWHSAAMKAVLYILGSVALMALADALIKLSSATLSLWQIFVMRSAVGLPLTAGVALAAGSRLGLRRPGWALIRSGLLVLTWLLYYASLGVLPLSVAAAAIYTNPILTALLTAVVLRRPVGARCWCGMALGFAGMLFVVRPDGAISPALALPLLAALTYAVAMILTHAKCQDESPLALACTLQGAFLLTGLAGSAVVMLWTPGSGLPFLAGPWGPAGADVWALMAALALLSVLYFAGVARAYQTGAPPVIAAFDYAYLLWAALWGAVIFAERPTVGMLAGMALIAAGGFLATQKRGASAPAS</sequence>
<protein>
    <submittedName>
        <fullName evidence="8">Permease</fullName>
    </submittedName>
</protein>
<reference evidence="9" key="1">
    <citation type="journal article" date="2019" name="Int. J. Syst. Evol. Microbiol.">
        <title>The Global Catalogue of Microorganisms (GCM) 10K type strain sequencing project: providing services to taxonomists for standard genome sequencing and annotation.</title>
        <authorList>
            <consortium name="The Broad Institute Genomics Platform"/>
            <consortium name="The Broad Institute Genome Sequencing Center for Infectious Disease"/>
            <person name="Wu L."/>
            <person name="Ma J."/>
        </authorList>
    </citation>
    <scope>NUCLEOTIDE SEQUENCE [LARGE SCALE GENOMIC DNA]</scope>
    <source>
        <strain evidence="9">CGMCC 1.12664</strain>
    </source>
</reference>
<dbReference type="PANTHER" id="PTHR22911">
    <property type="entry name" value="ACYL-MALONYL CONDENSING ENZYME-RELATED"/>
    <property type="match status" value="1"/>
</dbReference>
<feature type="transmembrane region" description="Helical" evidence="6">
    <location>
        <begin position="99"/>
        <end position="120"/>
    </location>
</feature>
<comment type="similarity">
    <text evidence="2">Belongs to the drug/metabolite transporter (DMT) superfamily. 10 TMS drug/metabolite exporter (DME) (TC 2.A.7.3) family.</text>
</comment>
<comment type="subcellular location">
    <subcellularLocation>
        <location evidence="1">Membrane</location>
        <topology evidence="1">Multi-pass membrane protein</topology>
    </subcellularLocation>
</comment>
<comment type="caution">
    <text evidence="8">The sequence shown here is derived from an EMBL/GenBank/DDBJ whole genome shotgun (WGS) entry which is preliminary data.</text>
</comment>
<feature type="transmembrane region" description="Helical" evidence="6">
    <location>
        <begin position="280"/>
        <end position="297"/>
    </location>
</feature>
<evidence type="ECO:0000313" key="9">
    <source>
        <dbReference type="Proteomes" id="UP000612855"/>
    </source>
</evidence>
<accession>A0A917EEK2</accession>
<feature type="transmembrane region" description="Helical" evidence="6">
    <location>
        <begin position="254"/>
        <end position="274"/>
    </location>
</feature>
<evidence type="ECO:0000256" key="4">
    <source>
        <dbReference type="ARBA" id="ARBA00022989"/>
    </source>
</evidence>
<evidence type="ECO:0000256" key="5">
    <source>
        <dbReference type="ARBA" id="ARBA00023136"/>
    </source>
</evidence>
<dbReference type="Pfam" id="PF00892">
    <property type="entry name" value="EamA"/>
    <property type="match status" value="1"/>
</dbReference>
<feature type="transmembrane region" description="Helical" evidence="6">
    <location>
        <begin position="182"/>
        <end position="205"/>
    </location>
</feature>
<keyword evidence="3 6" id="KW-0812">Transmembrane</keyword>
<evidence type="ECO:0000256" key="3">
    <source>
        <dbReference type="ARBA" id="ARBA00022692"/>
    </source>
</evidence>
<evidence type="ECO:0000256" key="1">
    <source>
        <dbReference type="ARBA" id="ARBA00004141"/>
    </source>
</evidence>
<feature type="transmembrane region" description="Helical" evidence="6">
    <location>
        <begin position="150"/>
        <end position="170"/>
    </location>
</feature>
<gene>
    <name evidence="8" type="ORF">GCM10011360_12670</name>
</gene>
<dbReference type="SUPFAM" id="SSF103481">
    <property type="entry name" value="Multidrug resistance efflux transporter EmrE"/>
    <property type="match status" value="2"/>
</dbReference>
<dbReference type="InterPro" id="IPR037185">
    <property type="entry name" value="EmrE-like"/>
</dbReference>
<keyword evidence="4 6" id="KW-1133">Transmembrane helix</keyword>
<dbReference type="InterPro" id="IPR000620">
    <property type="entry name" value="EamA_dom"/>
</dbReference>
<dbReference type="EMBL" id="BMFJ01000001">
    <property type="protein sequence ID" value="GGE25708.1"/>
    <property type="molecule type" value="Genomic_DNA"/>
</dbReference>
<keyword evidence="9" id="KW-1185">Reference proteome</keyword>
<evidence type="ECO:0000259" key="7">
    <source>
        <dbReference type="Pfam" id="PF00892"/>
    </source>
</evidence>
<keyword evidence="5 6" id="KW-0472">Membrane</keyword>
<evidence type="ECO:0000313" key="8">
    <source>
        <dbReference type="EMBL" id="GGE25708.1"/>
    </source>
</evidence>
<feature type="transmembrane region" description="Helical" evidence="6">
    <location>
        <begin position="76"/>
        <end position="93"/>
    </location>
</feature>
<name>A0A917EEK2_9RHOB</name>
<evidence type="ECO:0000256" key="2">
    <source>
        <dbReference type="ARBA" id="ARBA00009853"/>
    </source>
</evidence>
<feature type="transmembrane region" description="Helical" evidence="6">
    <location>
        <begin position="41"/>
        <end position="64"/>
    </location>
</feature>
<proteinExistence type="inferred from homology"/>
<organism evidence="8 9">
    <name type="scientific">Primorskyibacter flagellatus</name>
    <dbReference type="NCBI Taxonomy" id="1387277"/>
    <lineage>
        <taxon>Bacteria</taxon>
        <taxon>Pseudomonadati</taxon>
        <taxon>Pseudomonadota</taxon>
        <taxon>Alphaproteobacteria</taxon>
        <taxon>Rhodobacterales</taxon>
        <taxon>Roseobacteraceae</taxon>
        <taxon>Primorskyibacter</taxon>
    </lineage>
</organism>
<feature type="transmembrane region" description="Helical" evidence="6">
    <location>
        <begin position="225"/>
        <end position="247"/>
    </location>
</feature>
<evidence type="ECO:0000256" key="6">
    <source>
        <dbReference type="SAM" id="Phobius"/>
    </source>
</evidence>
<feature type="domain" description="EamA" evidence="7">
    <location>
        <begin position="14"/>
        <end position="144"/>
    </location>
</feature>